<comment type="caution">
    <text evidence="1">The sequence shown here is derived from an EMBL/GenBank/DDBJ whole genome shotgun (WGS) entry which is preliminary data.</text>
</comment>
<dbReference type="AlphaFoldDB" id="A0AAN9PJ39"/>
<dbReference type="InterPro" id="IPR004158">
    <property type="entry name" value="DUF247_pln"/>
</dbReference>
<accession>A0AAN9PJ39</accession>
<name>A0AAN9PJ39_CLITE</name>
<dbReference type="Pfam" id="PF03140">
    <property type="entry name" value="DUF247"/>
    <property type="match status" value="1"/>
</dbReference>
<reference evidence="1 2" key="1">
    <citation type="submission" date="2024-01" db="EMBL/GenBank/DDBJ databases">
        <title>The genomes of 5 underutilized Papilionoideae crops provide insights into root nodulation and disease resistance.</title>
        <authorList>
            <person name="Yuan L."/>
        </authorList>
    </citation>
    <scope>NUCLEOTIDE SEQUENCE [LARGE SCALE GENOMIC DNA]</scope>
    <source>
        <strain evidence="1">LY-2023</strain>
        <tissue evidence="1">Leaf</tissue>
    </source>
</reference>
<dbReference type="EMBL" id="JAYKXN010000003">
    <property type="protein sequence ID" value="KAK7300108.1"/>
    <property type="molecule type" value="Genomic_DNA"/>
</dbReference>
<dbReference type="PANTHER" id="PTHR31170:SF23">
    <property type="match status" value="1"/>
</dbReference>
<keyword evidence="2" id="KW-1185">Reference proteome</keyword>
<gene>
    <name evidence="1" type="ORF">RJT34_10942</name>
</gene>
<evidence type="ECO:0000313" key="2">
    <source>
        <dbReference type="Proteomes" id="UP001359559"/>
    </source>
</evidence>
<sequence length="412" mass="47716">MDRNETAIEIEGMLSKAEPPFTADCCIYRVPLDIRNLNSQAYTPRVVSIGPFHSDNPQLQNMKSLKQCYCKRFIKRAETCLDDLVNVLQQSEPKIRACYSDEIKYTPQEFVELILVDCGFIIELLMEYYPVPNSTDNGDEIIPLKPWLIHKIKMDLLLLENQLPFSYVEKLYNLAFINEQFPSLLELTFKFFNQYNKLNWSPSTTVSIVHFTDLLRMFHLQPDNRQPSRGPLPLMHLNNATELTEAGVKFMVNEKSNCFLDLELSGHYLQIPKFTVHDSTEILFRNMVALEQCHYPQKFYITDYIAVLDFLMNTGKDVDILIQNGIITNWIGDSDAVAKLYNGLCKNIIPENFNSKYLDICKRLNKHCKHPWNKWKATLRHDYCQTPWQIAASAAAILLLILTIIQTVCSII</sequence>
<dbReference type="Proteomes" id="UP001359559">
    <property type="component" value="Unassembled WGS sequence"/>
</dbReference>
<evidence type="ECO:0000313" key="1">
    <source>
        <dbReference type="EMBL" id="KAK7300108.1"/>
    </source>
</evidence>
<proteinExistence type="predicted"/>
<organism evidence="1 2">
    <name type="scientific">Clitoria ternatea</name>
    <name type="common">Butterfly pea</name>
    <dbReference type="NCBI Taxonomy" id="43366"/>
    <lineage>
        <taxon>Eukaryota</taxon>
        <taxon>Viridiplantae</taxon>
        <taxon>Streptophyta</taxon>
        <taxon>Embryophyta</taxon>
        <taxon>Tracheophyta</taxon>
        <taxon>Spermatophyta</taxon>
        <taxon>Magnoliopsida</taxon>
        <taxon>eudicotyledons</taxon>
        <taxon>Gunneridae</taxon>
        <taxon>Pentapetalae</taxon>
        <taxon>rosids</taxon>
        <taxon>fabids</taxon>
        <taxon>Fabales</taxon>
        <taxon>Fabaceae</taxon>
        <taxon>Papilionoideae</taxon>
        <taxon>50 kb inversion clade</taxon>
        <taxon>NPAAA clade</taxon>
        <taxon>indigoferoid/millettioid clade</taxon>
        <taxon>Phaseoleae</taxon>
        <taxon>Clitoria</taxon>
    </lineage>
</organism>
<protein>
    <submittedName>
        <fullName evidence="1">Uncharacterized protein</fullName>
    </submittedName>
</protein>
<dbReference type="PANTHER" id="PTHR31170">
    <property type="entry name" value="BNAC04G53230D PROTEIN"/>
    <property type="match status" value="1"/>
</dbReference>